<organism evidence="1 2">
    <name type="scientific">Dreissena polymorpha</name>
    <name type="common">Zebra mussel</name>
    <name type="synonym">Mytilus polymorpha</name>
    <dbReference type="NCBI Taxonomy" id="45954"/>
    <lineage>
        <taxon>Eukaryota</taxon>
        <taxon>Metazoa</taxon>
        <taxon>Spiralia</taxon>
        <taxon>Lophotrochozoa</taxon>
        <taxon>Mollusca</taxon>
        <taxon>Bivalvia</taxon>
        <taxon>Autobranchia</taxon>
        <taxon>Heteroconchia</taxon>
        <taxon>Euheterodonta</taxon>
        <taxon>Imparidentia</taxon>
        <taxon>Neoheterodontei</taxon>
        <taxon>Myida</taxon>
        <taxon>Dreissenoidea</taxon>
        <taxon>Dreissenidae</taxon>
        <taxon>Dreissena</taxon>
    </lineage>
</organism>
<dbReference type="EMBL" id="JAIWYP010000003">
    <property type="protein sequence ID" value="KAH3857078.1"/>
    <property type="molecule type" value="Genomic_DNA"/>
</dbReference>
<evidence type="ECO:0000313" key="1">
    <source>
        <dbReference type="EMBL" id="KAH3857078.1"/>
    </source>
</evidence>
<accession>A0A9D4LEJ6</accession>
<sequence length="74" mass="8372">MTDIIRDLFFVDDLPLNAVSEADMQLYVGMSSSACTHFGLTILSPARAWKAFHCSQHHCTWPETKHGGPFAYLW</sequence>
<dbReference type="AlphaFoldDB" id="A0A9D4LEJ6"/>
<proteinExistence type="predicted"/>
<name>A0A9D4LEJ6_DREPO</name>
<protein>
    <submittedName>
        <fullName evidence="1">Uncharacterized protein</fullName>
    </submittedName>
</protein>
<comment type="caution">
    <text evidence="1">The sequence shown here is derived from an EMBL/GenBank/DDBJ whole genome shotgun (WGS) entry which is preliminary data.</text>
</comment>
<dbReference type="PROSITE" id="PS51257">
    <property type="entry name" value="PROKAR_LIPOPROTEIN"/>
    <property type="match status" value="1"/>
</dbReference>
<reference evidence="1" key="1">
    <citation type="journal article" date="2019" name="bioRxiv">
        <title>The Genome of the Zebra Mussel, Dreissena polymorpha: A Resource for Invasive Species Research.</title>
        <authorList>
            <person name="McCartney M.A."/>
            <person name="Auch B."/>
            <person name="Kono T."/>
            <person name="Mallez S."/>
            <person name="Zhang Y."/>
            <person name="Obille A."/>
            <person name="Becker A."/>
            <person name="Abrahante J.E."/>
            <person name="Garbe J."/>
            <person name="Badalamenti J.P."/>
            <person name="Herman A."/>
            <person name="Mangelson H."/>
            <person name="Liachko I."/>
            <person name="Sullivan S."/>
            <person name="Sone E.D."/>
            <person name="Koren S."/>
            <person name="Silverstein K.A.T."/>
            <person name="Beckman K.B."/>
            <person name="Gohl D.M."/>
        </authorList>
    </citation>
    <scope>NUCLEOTIDE SEQUENCE</scope>
    <source>
        <strain evidence="1">Duluth1</strain>
        <tissue evidence="1">Whole animal</tissue>
    </source>
</reference>
<gene>
    <name evidence="1" type="ORF">DPMN_099677</name>
</gene>
<evidence type="ECO:0000313" key="2">
    <source>
        <dbReference type="Proteomes" id="UP000828390"/>
    </source>
</evidence>
<keyword evidence="2" id="KW-1185">Reference proteome</keyword>
<dbReference type="Proteomes" id="UP000828390">
    <property type="component" value="Unassembled WGS sequence"/>
</dbReference>
<reference evidence="1" key="2">
    <citation type="submission" date="2020-11" db="EMBL/GenBank/DDBJ databases">
        <authorList>
            <person name="McCartney M.A."/>
            <person name="Auch B."/>
            <person name="Kono T."/>
            <person name="Mallez S."/>
            <person name="Becker A."/>
            <person name="Gohl D.M."/>
            <person name="Silverstein K.A.T."/>
            <person name="Koren S."/>
            <person name="Bechman K.B."/>
            <person name="Herman A."/>
            <person name="Abrahante J.E."/>
            <person name="Garbe J."/>
        </authorList>
    </citation>
    <scope>NUCLEOTIDE SEQUENCE</scope>
    <source>
        <strain evidence="1">Duluth1</strain>
        <tissue evidence="1">Whole animal</tissue>
    </source>
</reference>